<evidence type="ECO:0000256" key="2">
    <source>
        <dbReference type="ARBA" id="ARBA00022490"/>
    </source>
</evidence>
<dbReference type="SUPFAM" id="SSF89447">
    <property type="entry name" value="AbrB/MazE/MraZ-like"/>
    <property type="match status" value="1"/>
</dbReference>
<evidence type="ECO:0000256" key="7">
    <source>
        <dbReference type="HAMAP-Rule" id="MF_01008"/>
    </source>
</evidence>
<evidence type="ECO:0000256" key="6">
    <source>
        <dbReference type="ARBA" id="ARBA00023163"/>
    </source>
</evidence>
<comment type="similarity">
    <text evidence="7">Belongs to the MraZ family.</text>
</comment>
<dbReference type="NCBIfam" id="NF001476">
    <property type="entry name" value="PRK00326.2-2"/>
    <property type="match status" value="1"/>
</dbReference>
<evidence type="ECO:0000256" key="4">
    <source>
        <dbReference type="ARBA" id="ARBA00023015"/>
    </source>
</evidence>
<dbReference type="InterPro" id="IPR037914">
    <property type="entry name" value="SpoVT-AbrB_sf"/>
</dbReference>
<dbReference type="AlphaFoldDB" id="A0A916QU64"/>
<reference evidence="9" key="1">
    <citation type="journal article" date="2014" name="Int. J. Syst. Evol. Microbiol.">
        <title>Complete genome sequence of Corynebacterium casei LMG S-19264T (=DSM 44701T), isolated from a smear-ripened cheese.</title>
        <authorList>
            <consortium name="US DOE Joint Genome Institute (JGI-PGF)"/>
            <person name="Walter F."/>
            <person name="Albersmeier A."/>
            <person name="Kalinowski J."/>
            <person name="Ruckert C."/>
        </authorList>
    </citation>
    <scope>NUCLEOTIDE SEQUENCE</scope>
    <source>
        <strain evidence="9">CGMCC 1.15880</strain>
    </source>
</reference>
<dbReference type="Proteomes" id="UP000628017">
    <property type="component" value="Unassembled WGS sequence"/>
</dbReference>
<sequence length="167" mass="18715">MARRFRGESVHKVDAKGRVSIPAAFRRVLEEGDPDWTEGLHPNLVLVYGGKARNFIEGYTMTSMEEVDDKIAALPRGSKRRRALEHMFSGQSVQLSVDETGRLVLSPKLRSKIGITKEATFVATGDTFQIWEPSAYDAHAASLEDWMDDEDEDFDPLILLDMETAEG</sequence>
<feature type="domain" description="SpoVT-AbrB" evidence="8">
    <location>
        <begin position="8"/>
        <end position="63"/>
    </location>
</feature>
<evidence type="ECO:0000313" key="9">
    <source>
        <dbReference type="EMBL" id="GGA13309.1"/>
    </source>
</evidence>
<dbReference type="GO" id="GO:0009295">
    <property type="term" value="C:nucleoid"/>
    <property type="evidence" value="ECO:0007669"/>
    <property type="project" value="UniProtKB-SubCell"/>
</dbReference>
<dbReference type="PANTHER" id="PTHR34701">
    <property type="entry name" value="TRANSCRIPTIONAL REGULATOR MRAZ"/>
    <property type="match status" value="1"/>
</dbReference>
<keyword evidence="10" id="KW-1185">Reference proteome</keyword>
<dbReference type="Pfam" id="PF02381">
    <property type="entry name" value="MraZ"/>
    <property type="match status" value="2"/>
</dbReference>
<dbReference type="InterPro" id="IPR020603">
    <property type="entry name" value="MraZ_dom"/>
</dbReference>
<dbReference type="CDD" id="cd16320">
    <property type="entry name" value="MraZ_N"/>
    <property type="match status" value="1"/>
</dbReference>
<dbReference type="PROSITE" id="PS51740">
    <property type="entry name" value="SPOVT_ABRB"/>
    <property type="match status" value="2"/>
</dbReference>
<dbReference type="InterPro" id="IPR038619">
    <property type="entry name" value="MraZ_sf"/>
</dbReference>
<comment type="subcellular location">
    <subcellularLocation>
        <location evidence="7">Cytoplasm</location>
        <location evidence="7">Nucleoid</location>
    </subcellularLocation>
</comment>
<dbReference type="PANTHER" id="PTHR34701:SF1">
    <property type="entry name" value="TRANSCRIPTIONAL REGULATOR MRAZ"/>
    <property type="match status" value="1"/>
</dbReference>
<organism evidence="9 10">
    <name type="scientific">Neptunicoccus cionae</name>
    <dbReference type="NCBI Taxonomy" id="2035344"/>
    <lineage>
        <taxon>Bacteria</taxon>
        <taxon>Pseudomonadati</taxon>
        <taxon>Pseudomonadota</taxon>
        <taxon>Alphaproteobacteria</taxon>
        <taxon>Rhodobacterales</taxon>
        <taxon>Paracoccaceae</taxon>
        <taxon>Neptunicoccus</taxon>
    </lineage>
</organism>
<dbReference type="GO" id="GO:0005737">
    <property type="term" value="C:cytoplasm"/>
    <property type="evidence" value="ECO:0007669"/>
    <property type="project" value="UniProtKB-UniRule"/>
</dbReference>
<dbReference type="GO" id="GO:0003700">
    <property type="term" value="F:DNA-binding transcription factor activity"/>
    <property type="evidence" value="ECO:0007669"/>
    <property type="project" value="UniProtKB-UniRule"/>
</dbReference>
<dbReference type="Gene3D" id="3.40.1550.20">
    <property type="entry name" value="Transcriptional regulator MraZ domain"/>
    <property type="match status" value="1"/>
</dbReference>
<dbReference type="EMBL" id="BMKA01000002">
    <property type="protein sequence ID" value="GGA13309.1"/>
    <property type="molecule type" value="Genomic_DNA"/>
</dbReference>
<feature type="domain" description="SpoVT-AbrB" evidence="8">
    <location>
        <begin position="92"/>
        <end position="135"/>
    </location>
</feature>
<evidence type="ECO:0000256" key="3">
    <source>
        <dbReference type="ARBA" id="ARBA00022737"/>
    </source>
</evidence>
<keyword evidence="3" id="KW-0677">Repeat</keyword>
<protein>
    <recommendedName>
        <fullName evidence="1 7">Transcriptional regulator MraZ</fullName>
    </recommendedName>
</protein>
<dbReference type="InterPro" id="IPR035644">
    <property type="entry name" value="MraZ_C"/>
</dbReference>
<keyword evidence="2 7" id="KW-0963">Cytoplasm</keyword>
<dbReference type="InterPro" id="IPR007159">
    <property type="entry name" value="SpoVT-AbrB_dom"/>
</dbReference>
<dbReference type="GO" id="GO:0000976">
    <property type="term" value="F:transcription cis-regulatory region binding"/>
    <property type="evidence" value="ECO:0007669"/>
    <property type="project" value="TreeGrafter"/>
</dbReference>
<dbReference type="CDD" id="cd16321">
    <property type="entry name" value="MraZ_C"/>
    <property type="match status" value="1"/>
</dbReference>
<dbReference type="InterPro" id="IPR003444">
    <property type="entry name" value="MraZ"/>
</dbReference>
<evidence type="ECO:0000313" key="10">
    <source>
        <dbReference type="Proteomes" id="UP000628017"/>
    </source>
</evidence>
<reference evidence="9" key="2">
    <citation type="submission" date="2020-09" db="EMBL/GenBank/DDBJ databases">
        <authorList>
            <person name="Sun Q."/>
            <person name="Zhou Y."/>
        </authorList>
    </citation>
    <scope>NUCLEOTIDE SEQUENCE</scope>
    <source>
        <strain evidence="9">CGMCC 1.15880</strain>
    </source>
</reference>
<gene>
    <name evidence="7 9" type="primary">mraZ</name>
    <name evidence="9" type="ORF">GCM10011498_11570</name>
</gene>
<comment type="subunit">
    <text evidence="7">Forms oligomers.</text>
</comment>
<evidence type="ECO:0000256" key="5">
    <source>
        <dbReference type="ARBA" id="ARBA00023125"/>
    </source>
</evidence>
<dbReference type="RefSeq" id="WP_188671952.1">
    <property type="nucleotide sequence ID" value="NZ_BMKA01000002.1"/>
</dbReference>
<dbReference type="InterPro" id="IPR035642">
    <property type="entry name" value="MraZ_N"/>
</dbReference>
<keyword evidence="5 7" id="KW-0238">DNA-binding</keyword>
<name>A0A916QU64_9RHOB</name>
<dbReference type="GO" id="GO:2000143">
    <property type="term" value="P:negative regulation of DNA-templated transcription initiation"/>
    <property type="evidence" value="ECO:0007669"/>
    <property type="project" value="TreeGrafter"/>
</dbReference>
<dbReference type="HAMAP" id="MF_01008">
    <property type="entry name" value="MraZ"/>
    <property type="match status" value="1"/>
</dbReference>
<keyword evidence="6 7" id="KW-0804">Transcription</keyword>
<proteinExistence type="inferred from homology"/>
<accession>A0A916QU64</accession>
<keyword evidence="4 7" id="KW-0805">Transcription regulation</keyword>
<evidence type="ECO:0000256" key="1">
    <source>
        <dbReference type="ARBA" id="ARBA00013860"/>
    </source>
</evidence>
<evidence type="ECO:0000259" key="8">
    <source>
        <dbReference type="PROSITE" id="PS51740"/>
    </source>
</evidence>
<comment type="caution">
    <text evidence="9">The sequence shown here is derived from an EMBL/GenBank/DDBJ whole genome shotgun (WGS) entry which is preliminary data.</text>
</comment>